<evidence type="ECO:0000313" key="3">
    <source>
        <dbReference type="Proteomes" id="UP001211907"/>
    </source>
</evidence>
<sequence>MDAKEILLVLRLGRMRAMQATVYVGHNACCSSDWYGTAAHTHLLALLQPLLPLKLARESASAKANHNANSSSSNSKNNADADADAKHDQGDADICRHFDVMQFAYWFAPLPAIHALLTTNNNSDKNDNPFSFSFSALHLHPLMLFVCVQDLRPLKLQTSQPQWSLPAPSLSIQAPISAKINAPASLMKRPIPNPALLNINIKYGKF</sequence>
<comment type="caution">
    <text evidence="2">The sequence shown here is derived from an EMBL/GenBank/DDBJ whole genome shotgun (WGS) entry which is preliminary data.</text>
</comment>
<dbReference type="AlphaFoldDB" id="A0AAD5SQN1"/>
<dbReference type="Proteomes" id="UP001211907">
    <property type="component" value="Unassembled WGS sequence"/>
</dbReference>
<gene>
    <name evidence="2" type="ORF">HK100_006262</name>
</gene>
<protein>
    <submittedName>
        <fullName evidence="2">Uncharacterized protein</fullName>
    </submittedName>
</protein>
<reference evidence="2" key="1">
    <citation type="submission" date="2020-05" db="EMBL/GenBank/DDBJ databases">
        <title>Phylogenomic resolution of chytrid fungi.</title>
        <authorList>
            <person name="Stajich J.E."/>
            <person name="Amses K."/>
            <person name="Simmons R."/>
            <person name="Seto K."/>
            <person name="Myers J."/>
            <person name="Bonds A."/>
            <person name="Quandt C.A."/>
            <person name="Barry K."/>
            <person name="Liu P."/>
            <person name="Grigoriev I."/>
            <person name="Longcore J.E."/>
            <person name="James T.Y."/>
        </authorList>
    </citation>
    <scope>NUCLEOTIDE SEQUENCE</scope>
    <source>
        <strain evidence="2">JEL0513</strain>
    </source>
</reference>
<evidence type="ECO:0000313" key="2">
    <source>
        <dbReference type="EMBL" id="KAJ3094134.1"/>
    </source>
</evidence>
<dbReference type="EMBL" id="JADGJH010002908">
    <property type="protein sequence ID" value="KAJ3094134.1"/>
    <property type="molecule type" value="Genomic_DNA"/>
</dbReference>
<evidence type="ECO:0000256" key="1">
    <source>
        <dbReference type="SAM" id="MobiDB-lite"/>
    </source>
</evidence>
<feature type="region of interest" description="Disordered" evidence="1">
    <location>
        <begin position="62"/>
        <end position="86"/>
    </location>
</feature>
<proteinExistence type="predicted"/>
<accession>A0AAD5SQN1</accession>
<organism evidence="2 3">
    <name type="scientific">Physocladia obscura</name>
    <dbReference type="NCBI Taxonomy" id="109957"/>
    <lineage>
        <taxon>Eukaryota</taxon>
        <taxon>Fungi</taxon>
        <taxon>Fungi incertae sedis</taxon>
        <taxon>Chytridiomycota</taxon>
        <taxon>Chytridiomycota incertae sedis</taxon>
        <taxon>Chytridiomycetes</taxon>
        <taxon>Chytridiales</taxon>
        <taxon>Chytriomycetaceae</taxon>
        <taxon>Physocladia</taxon>
    </lineage>
</organism>
<name>A0AAD5SQN1_9FUNG</name>
<keyword evidence="3" id="KW-1185">Reference proteome</keyword>
<feature type="compositionally biased region" description="Low complexity" evidence="1">
    <location>
        <begin position="62"/>
        <end position="80"/>
    </location>
</feature>
<feature type="non-terminal residue" evidence="2">
    <location>
        <position position="206"/>
    </location>
</feature>